<protein>
    <recommendedName>
        <fullName evidence="6">7,8-dihydroneopterin aldolase</fullName>
        <ecNumber evidence="6">4.1.2.25</ecNumber>
    </recommendedName>
</protein>
<evidence type="ECO:0000259" key="7">
    <source>
        <dbReference type="SMART" id="SM00905"/>
    </source>
</evidence>
<dbReference type="NCBIfam" id="TIGR00525">
    <property type="entry name" value="folB"/>
    <property type="match status" value="1"/>
</dbReference>
<dbReference type="AlphaFoldDB" id="A0A2V3W2B9"/>
<dbReference type="Pfam" id="PF02152">
    <property type="entry name" value="FolB"/>
    <property type="match status" value="1"/>
</dbReference>
<dbReference type="GO" id="GO:0005737">
    <property type="term" value="C:cytoplasm"/>
    <property type="evidence" value="ECO:0007669"/>
    <property type="project" value="TreeGrafter"/>
</dbReference>
<dbReference type="GO" id="GO:0004150">
    <property type="term" value="F:dihydroneopterin aldolase activity"/>
    <property type="evidence" value="ECO:0007669"/>
    <property type="project" value="UniProtKB-UniRule"/>
</dbReference>
<dbReference type="FunFam" id="3.30.1130.10:FF:000003">
    <property type="entry name" value="7,8-dihydroneopterin aldolase"/>
    <property type="match status" value="1"/>
</dbReference>
<evidence type="ECO:0000256" key="6">
    <source>
        <dbReference type="RuleBase" id="RU362079"/>
    </source>
</evidence>
<comment type="pathway">
    <text evidence="2 6">Cofactor biosynthesis; tetrahydrofolate biosynthesis; 2-amino-4-hydroxy-6-hydroxymethyl-7,8-dihydropteridine diphosphate from 7,8-dihydroneopterin triphosphate: step 3/4.</text>
</comment>
<comment type="similarity">
    <text evidence="3 6">Belongs to the DHNA family.</text>
</comment>
<evidence type="ECO:0000256" key="3">
    <source>
        <dbReference type="ARBA" id="ARBA00005708"/>
    </source>
</evidence>
<dbReference type="GO" id="GO:0046656">
    <property type="term" value="P:folic acid biosynthetic process"/>
    <property type="evidence" value="ECO:0007669"/>
    <property type="project" value="UniProtKB-UniRule"/>
</dbReference>
<feature type="domain" description="Dihydroneopterin aldolase/epimerase" evidence="7">
    <location>
        <begin position="5"/>
        <end position="118"/>
    </location>
</feature>
<dbReference type="PANTHER" id="PTHR42844">
    <property type="entry name" value="DIHYDRONEOPTERIN ALDOLASE 1-RELATED"/>
    <property type="match status" value="1"/>
</dbReference>
<organism evidence="8 9">
    <name type="scientific">Streptohalobacillus salinus</name>
    <dbReference type="NCBI Taxonomy" id="621096"/>
    <lineage>
        <taxon>Bacteria</taxon>
        <taxon>Bacillati</taxon>
        <taxon>Bacillota</taxon>
        <taxon>Bacilli</taxon>
        <taxon>Bacillales</taxon>
        <taxon>Bacillaceae</taxon>
        <taxon>Streptohalobacillus</taxon>
    </lineage>
</organism>
<evidence type="ECO:0000256" key="1">
    <source>
        <dbReference type="ARBA" id="ARBA00001353"/>
    </source>
</evidence>
<dbReference type="SUPFAM" id="SSF55620">
    <property type="entry name" value="Tetrahydrobiopterin biosynthesis enzymes-like"/>
    <property type="match status" value="1"/>
</dbReference>
<dbReference type="Gene3D" id="3.30.1130.10">
    <property type="match status" value="1"/>
</dbReference>
<comment type="caution">
    <text evidence="8">The sequence shown here is derived from an EMBL/GenBank/DDBJ whole genome shotgun (WGS) entry which is preliminary data.</text>
</comment>
<dbReference type="EC" id="4.1.2.25" evidence="6"/>
<dbReference type="RefSeq" id="WP_281267687.1">
    <property type="nucleotide sequence ID" value="NZ_QJJR01000012.1"/>
</dbReference>
<dbReference type="GO" id="GO:0046654">
    <property type="term" value="P:tetrahydrofolate biosynthetic process"/>
    <property type="evidence" value="ECO:0007669"/>
    <property type="project" value="UniProtKB-UniRule"/>
</dbReference>
<comment type="function">
    <text evidence="6">Catalyzes the conversion of 7,8-dihydroneopterin to 6-hydroxymethyl-7,8-dihydropterin.</text>
</comment>
<proteinExistence type="inferred from homology"/>
<evidence type="ECO:0000256" key="2">
    <source>
        <dbReference type="ARBA" id="ARBA00005013"/>
    </source>
</evidence>
<dbReference type="SMART" id="SM00905">
    <property type="entry name" value="FolB"/>
    <property type="match status" value="1"/>
</dbReference>
<name>A0A2V3W2B9_9BACI</name>
<evidence type="ECO:0000313" key="9">
    <source>
        <dbReference type="Proteomes" id="UP000247922"/>
    </source>
</evidence>
<comment type="catalytic activity">
    <reaction evidence="1 6">
        <text>7,8-dihydroneopterin = 6-hydroxymethyl-7,8-dihydropterin + glycolaldehyde</text>
        <dbReference type="Rhea" id="RHEA:10540"/>
        <dbReference type="ChEBI" id="CHEBI:17001"/>
        <dbReference type="ChEBI" id="CHEBI:17071"/>
        <dbReference type="ChEBI" id="CHEBI:44841"/>
        <dbReference type="EC" id="4.1.2.25"/>
    </reaction>
</comment>
<evidence type="ECO:0000256" key="4">
    <source>
        <dbReference type="ARBA" id="ARBA00022909"/>
    </source>
</evidence>
<gene>
    <name evidence="8" type="ORF">DES38_1124</name>
</gene>
<accession>A0A2V3W2B9</accession>
<sequence length="121" mass="13479">MTDKIHLNGLMFYGYHGAIKEENVLGQRFVVDLELDVDLSKAGRNDALDASVHYGEVYDETKHIVEGKPYQLIEAVAEAVSTALLTRFLKIESLTVKVTKPNPPINGIYDSVAVSIYRKRG</sequence>
<evidence type="ECO:0000313" key="8">
    <source>
        <dbReference type="EMBL" id="PXW88437.1"/>
    </source>
</evidence>
<dbReference type="CDD" id="cd00534">
    <property type="entry name" value="DHNA_DHNTPE"/>
    <property type="match status" value="1"/>
</dbReference>
<evidence type="ECO:0000256" key="5">
    <source>
        <dbReference type="ARBA" id="ARBA00023239"/>
    </source>
</evidence>
<dbReference type="NCBIfam" id="TIGR00526">
    <property type="entry name" value="folB_dom"/>
    <property type="match status" value="1"/>
</dbReference>
<keyword evidence="5 6" id="KW-0456">Lyase</keyword>
<dbReference type="UniPathway" id="UPA00077">
    <property type="reaction ID" value="UER00154"/>
</dbReference>
<dbReference type="EMBL" id="QJJR01000012">
    <property type="protein sequence ID" value="PXW88437.1"/>
    <property type="molecule type" value="Genomic_DNA"/>
</dbReference>
<dbReference type="InterPro" id="IPR006157">
    <property type="entry name" value="FolB_dom"/>
</dbReference>
<dbReference type="InterPro" id="IPR043133">
    <property type="entry name" value="GTP-CH-I_C/QueF"/>
</dbReference>
<keyword evidence="4 6" id="KW-0289">Folate biosynthesis</keyword>
<keyword evidence="9" id="KW-1185">Reference proteome</keyword>
<dbReference type="InterPro" id="IPR006156">
    <property type="entry name" value="Dihydroneopterin_aldolase"/>
</dbReference>
<dbReference type="PANTHER" id="PTHR42844:SF1">
    <property type="entry name" value="DIHYDRONEOPTERIN ALDOLASE 1-RELATED"/>
    <property type="match status" value="1"/>
</dbReference>
<dbReference type="Proteomes" id="UP000247922">
    <property type="component" value="Unassembled WGS sequence"/>
</dbReference>
<reference evidence="8 9" key="1">
    <citation type="submission" date="2018-05" db="EMBL/GenBank/DDBJ databases">
        <title>Genomic Encyclopedia of Type Strains, Phase IV (KMG-IV): sequencing the most valuable type-strain genomes for metagenomic binning, comparative biology and taxonomic classification.</title>
        <authorList>
            <person name="Goeker M."/>
        </authorList>
    </citation>
    <scope>NUCLEOTIDE SEQUENCE [LARGE SCALE GENOMIC DNA]</scope>
    <source>
        <strain evidence="8 9">DSM 22440</strain>
    </source>
</reference>